<accession>A0A2R5ETT5</accession>
<comment type="caution">
    <text evidence="4">The sequence shown here is derived from an EMBL/GenBank/DDBJ whole genome shotgun (WGS) entry which is preliminary data.</text>
</comment>
<keyword evidence="1 4" id="KW-0378">Hydrolase</keyword>
<evidence type="ECO:0000256" key="1">
    <source>
        <dbReference type="ARBA" id="ARBA00022801"/>
    </source>
</evidence>
<evidence type="ECO:0000313" key="5">
    <source>
        <dbReference type="Proteomes" id="UP000245202"/>
    </source>
</evidence>
<gene>
    <name evidence="4" type="ORF">PAT3040_04808</name>
</gene>
<dbReference type="EMBL" id="BDQX01000291">
    <property type="protein sequence ID" value="GBG10096.1"/>
    <property type="molecule type" value="Genomic_DNA"/>
</dbReference>
<feature type="domain" description="Inosine/uridine-preferring nucleoside hydrolase" evidence="3">
    <location>
        <begin position="33"/>
        <end position="269"/>
    </location>
</feature>
<name>A0A2R5ETT5_9BACL</name>
<protein>
    <submittedName>
        <fullName evidence="4">Nucleoside hydrolase</fullName>
    </submittedName>
</protein>
<dbReference type="InterPro" id="IPR023186">
    <property type="entry name" value="IUNH"/>
</dbReference>
<evidence type="ECO:0000259" key="3">
    <source>
        <dbReference type="Pfam" id="PF01156"/>
    </source>
</evidence>
<reference evidence="4 5" key="1">
    <citation type="submission" date="2017-08" db="EMBL/GenBank/DDBJ databases">
        <title>Substantial Increase in Enzyme Production by Combined Drug-Resistance Mutations in Paenibacillus agaridevorans.</title>
        <authorList>
            <person name="Tanaka Y."/>
            <person name="Funane K."/>
            <person name="Hosaka T."/>
            <person name="Shiwa Y."/>
            <person name="Fujita N."/>
            <person name="Miyazaki T."/>
            <person name="Yoshikawa H."/>
            <person name="Murakami K."/>
            <person name="Kasahara K."/>
            <person name="Inaoka T."/>
            <person name="Hiraga Y."/>
            <person name="Ochi K."/>
        </authorList>
    </citation>
    <scope>NUCLEOTIDE SEQUENCE [LARGE SCALE GENOMIC DNA]</scope>
    <source>
        <strain evidence="4 5">T-3040</strain>
    </source>
</reference>
<evidence type="ECO:0000313" key="4">
    <source>
        <dbReference type="EMBL" id="GBG10096.1"/>
    </source>
</evidence>
<evidence type="ECO:0000256" key="2">
    <source>
        <dbReference type="ARBA" id="ARBA00023295"/>
    </source>
</evidence>
<keyword evidence="5" id="KW-1185">Reference proteome</keyword>
<dbReference type="Gene3D" id="3.90.245.10">
    <property type="entry name" value="Ribonucleoside hydrolase-like"/>
    <property type="match status" value="1"/>
</dbReference>
<dbReference type="Pfam" id="PF01156">
    <property type="entry name" value="IU_nuc_hydro"/>
    <property type="match status" value="1"/>
</dbReference>
<dbReference type="GO" id="GO:0005829">
    <property type="term" value="C:cytosol"/>
    <property type="evidence" value="ECO:0007669"/>
    <property type="project" value="TreeGrafter"/>
</dbReference>
<keyword evidence="2" id="KW-0326">Glycosidase</keyword>
<dbReference type="AlphaFoldDB" id="A0A2R5ETT5"/>
<dbReference type="SUPFAM" id="SSF53590">
    <property type="entry name" value="Nucleoside hydrolase"/>
    <property type="match status" value="1"/>
</dbReference>
<dbReference type="GO" id="GO:0006152">
    <property type="term" value="P:purine nucleoside catabolic process"/>
    <property type="evidence" value="ECO:0007669"/>
    <property type="project" value="TreeGrafter"/>
</dbReference>
<dbReference type="RefSeq" id="WP_258235128.1">
    <property type="nucleotide sequence ID" value="NZ_BDQX01000291.1"/>
</dbReference>
<dbReference type="InterPro" id="IPR001910">
    <property type="entry name" value="Inosine/uridine_hydrolase_dom"/>
</dbReference>
<dbReference type="GO" id="GO:0008477">
    <property type="term" value="F:purine nucleosidase activity"/>
    <property type="evidence" value="ECO:0007669"/>
    <property type="project" value="TreeGrafter"/>
</dbReference>
<dbReference type="InterPro" id="IPR036452">
    <property type="entry name" value="Ribo_hydro-like"/>
</dbReference>
<dbReference type="Proteomes" id="UP000245202">
    <property type="component" value="Unassembled WGS sequence"/>
</dbReference>
<dbReference type="PANTHER" id="PTHR12304:SF4">
    <property type="entry name" value="URIDINE NUCLEOSIDASE"/>
    <property type="match status" value="1"/>
</dbReference>
<dbReference type="PANTHER" id="PTHR12304">
    <property type="entry name" value="INOSINE-URIDINE PREFERRING NUCLEOSIDE HYDROLASE"/>
    <property type="match status" value="1"/>
</dbReference>
<organism evidence="4 5">
    <name type="scientific">Paenibacillus agaridevorans</name>
    <dbReference type="NCBI Taxonomy" id="171404"/>
    <lineage>
        <taxon>Bacteria</taxon>
        <taxon>Bacillati</taxon>
        <taxon>Bacillota</taxon>
        <taxon>Bacilli</taxon>
        <taxon>Bacillales</taxon>
        <taxon>Paenibacillaceae</taxon>
        <taxon>Paenibacillus</taxon>
    </lineage>
</organism>
<proteinExistence type="predicted"/>
<sequence length="318" mass="35674">MINKKAAHIMYPELDENFRMERLKPRDGIIRMVLDTDTFNEIDDQFALSHALLSPERLRLEAVYAAPFFNDLSNGPKDGMEKSYDEIVHILTRLQRMREGIVFRGSESYLPGAHTPVDSPAARDLVAKALAMPDDEPLYVAAIGAITNVASAILLEPSIIRKIVVIWLGGHALSWRDTKEFNLVQDIHAARVILDSGVPSVLIPCAGVASHLITSLPEIERYVRGRGEIGDFLAERYEGCSSDHFGYSRVIWDLSAVAYLLDPSYVPTDFVHSPLLTDQVTWSVDHGRHFIRCANGVNRDAIFKDLFHKLEEHAQGTR</sequence>